<dbReference type="RefSeq" id="WP_190560262.1">
    <property type="nucleotide sequence ID" value="NZ_JACJQU010000005.1"/>
</dbReference>
<dbReference type="AlphaFoldDB" id="A0A926WGI0"/>
<feature type="region of interest" description="Disordered" evidence="1">
    <location>
        <begin position="55"/>
        <end position="89"/>
    </location>
</feature>
<gene>
    <name evidence="2" type="ORF">H6G06_11780</name>
</gene>
<name>A0A926WGI0_9NOST</name>
<comment type="caution">
    <text evidence="2">The sequence shown here is derived from an EMBL/GenBank/DDBJ whole genome shotgun (WGS) entry which is preliminary data.</text>
</comment>
<organism evidence="2 3">
    <name type="scientific">Anabaena sphaerica FACHB-251</name>
    <dbReference type="NCBI Taxonomy" id="2692883"/>
    <lineage>
        <taxon>Bacteria</taxon>
        <taxon>Bacillati</taxon>
        <taxon>Cyanobacteriota</taxon>
        <taxon>Cyanophyceae</taxon>
        <taxon>Nostocales</taxon>
        <taxon>Nostocaceae</taxon>
        <taxon>Anabaena</taxon>
    </lineage>
</organism>
<proteinExistence type="predicted"/>
<evidence type="ECO:0000313" key="3">
    <source>
        <dbReference type="Proteomes" id="UP000662185"/>
    </source>
</evidence>
<evidence type="ECO:0000256" key="1">
    <source>
        <dbReference type="SAM" id="MobiDB-lite"/>
    </source>
</evidence>
<protein>
    <submittedName>
        <fullName evidence="2">Uncharacterized protein</fullName>
    </submittedName>
</protein>
<dbReference type="EMBL" id="JACJQU010000005">
    <property type="protein sequence ID" value="MBD2294151.1"/>
    <property type="molecule type" value="Genomic_DNA"/>
</dbReference>
<reference evidence="3" key="1">
    <citation type="journal article" date="2020" name="ISME J.">
        <title>Comparative genomics reveals insights into cyanobacterial evolution and habitat adaptation.</title>
        <authorList>
            <person name="Chen M.Y."/>
            <person name="Teng W.K."/>
            <person name="Zhao L."/>
            <person name="Hu C.X."/>
            <person name="Zhou Y.K."/>
            <person name="Han B.P."/>
            <person name="Song L.R."/>
            <person name="Shu W.S."/>
        </authorList>
    </citation>
    <scope>NUCLEOTIDE SEQUENCE [LARGE SCALE GENOMIC DNA]</scope>
    <source>
        <strain evidence="3">FACHB-251</strain>
    </source>
</reference>
<accession>A0A926WGI0</accession>
<keyword evidence="3" id="KW-1185">Reference proteome</keyword>
<dbReference type="Proteomes" id="UP000662185">
    <property type="component" value="Unassembled WGS sequence"/>
</dbReference>
<evidence type="ECO:0000313" key="2">
    <source>
        <dbReference type="EMBL" id="MBD2294151.1"/>
    </source>
</evidence>
<sequence length="106" mass="11043">MLQDVMKSDSLVQLSTEEQEVFFGGQALNDPFIAPLAALRDRPITALGQTLNDGSSTVLGNNTIEGSTTSGPLGSFGNSTVQGKGKKTGAEDIMILPPFSAASQTR</sequence>
<feature type="compositionally biased region" description="Polar residues" evidence="1">
    <location>
        <begin position="55"/>
        <end position="82"/>
    </location>
</feature>